<evidence type="ECO:0008006" key="3">
    <source>
        <dbReference type="Google" id="ProtNLM"/>
    </source>
</evidence>
<evidence type="ECO:0000313" key="2">
    <source>
        <dbReference type="Proteomes" id="UP000265715"/>
    </source>
</evidence>
<dbReference type="EMBL" id="QXDL01000111">
    <property type="protein sequence ID" value="RIH82719.1"/>
    <property type="molecule type" value="Genomic_DNA"/>
</dbReference>
<protein>
    <recommendedName>
        <fullName evidence="3">Homing endonuclease LAGLIDADG domain-containing protein</fullName>
    </recommendedName>
</protein>
<sequence>MFHVKSHGETAFDPGSFHQGLLLGILIGEGHFGGDGRQPQVTLRMHSRHHELFAWLTQQVPGSRLYGPYDHGGRSYYQWIVRGAALREYLVPLLDQLPWAHVDPPSYRRYQEMKLRYGLEVGA</sequence>
<name>A0A399EI19_9DEIN</name>
<gene>
    <name evidence="1" type="ORF">Mterra_02552</name>
</gene>
<reference evidence="1 2" key="1">
    <citation type="submission" date="2018-08" db="EMBL/GenBank/DDBJ databases">
        <title>Meiothermus terrae DSM 26712 genome sequencing project.</title>
        <authorList>
            <person name="Da Costa M.S."/>
            <person name="Albuquerque L."/>
            <person name="Raposo P."/>
            <person name="Froufe H.J.C."/>
            <person name="Barroso C.S."/>
            <person name="Egas C."/>
        </authorList>
    </citation>
    <scope>NUCLEOTIDE SEQUENCE [LARGE SCALE GENOMIC DNA]</scope>
    <source>
        <strain evidence="1 2">DSM 26712</strain>
    </source>
</reference>
<accession>A0A399EI19</accession>
<comment type="caution">
    <text evidence="1">The sequence shown here is derived from an EMBL/GenBank/DDBJ whole genome shotgun (WGS) entry which is preliminary data.</text>
</comment>
<organism evidence="1 2">
    <name type="scientific">Calidithermus terrae</name>
    <dbReference type="NCBI Taxonomy" id="1408545"/>
    <lineage>
        <taxon>Bacteria</taxon>
        <taxon>Thermotogati</taxon>
        <taxon>Deinococcota</taxon>
        <taxon>Deinococci</taxon>
        <taxon>Thermales</taxon>
        <taxon>Thermaceae</taxon>
        <taxon>Calidithermus</taxon>
    </lineage>
</organism>
<keyword evidence="2" id="KW-1185">Reference proteome</keyword>
<dbReference type="Proteomes" id="UP000265715">
    <property type="component" value="Unassembled WGS sequence"/>
</dbReference>
<dbReference type="OrthoDB" id="72058at2"/>
<dbReference type="RefSeq" id="WP_119315568.1">
    <property type="nucleotide sequence ID" value="NZ_QXDL01000111.1"/>
</dbReference>
<dbReference type="AlphaFoldDB" id="A0A399EI19"/>
<proteinExistence type="predicted"/>
<evidence type="ECO:0000313" key="1">
    <source>
        <dbReference type="EMBL" id="RIH82719.1"/>
    </source>
</evidence>